<reference evidence="1 2" key="1">
    <citation type="submission" date="2017-06" db="EMBL/GenBank/DDBJ databases">
        <title>Comparative genomic analysis of Ambrosia Fusariam Clade fungi.</title>
        <authorList>
            <person name="Stajich J.E."/>
            <person name="Carrillo J."/>
            <person name="Kijimoto T."/>
            <person name="Eskalen A."/>
            <person name="O'Donnell K."/>
            <person name="Kasson M."/>
        </authorList>
    </citation>
    <scope>NUCLEOTIDE SEQUENCE [LARGE SCALE GENOMIC DNA]</scope>
    <source>
        <strain evidence="1">UCR3666</strain>
    </source>
</reference>
<name>A0A3M2S7M9_9HYPO</name>
<sequence>MTFYKSSGSQTGCHEELNLADFEPINMLPRRRSLSGFGKKPAESGLVELYPYNPNSKRLNIKFETSEERNISSTSVDKERVQKYRVIACSYSVSYNFSNQSNFLDCTEYYYGYRHS</sequence>
<dbReference type="Proteomes" id="UP000277212">
    <property type="component" value="Unassembled WGS sequence"/>
</dbReference>
<evidence type="ECO:0000313" key="1">
    <source>
        <dbReference type="EMBL" id="RMJ13539.1"/>
    </source>
</evidence>
<comment type="caution">
    <text evidence="1">The sequence shown here is derived from an EMBL/GenBank/DDBJ whole genome shotgun (WGS) entry which is preliminary data.</text>
</comment>
<gene>
    <name evidence="1" type="ORF">CDV36_006789</name>
</gene>
<dbReference type="OrthoDB" id="4576996at2759"/>
<keyword evidence="2" id="KW-1185">Reference proteome</keyword>
<proteinExistence type="predicted"/>
<protein>
    <submittedName>
        <fullName evidence="1">Uncharacterized protein</fullName>
    </submittedName>
</protein>
<organism evidence="1 2">
    <name type="scientific">Fusarium kuroshium</name>
    <dbReference type="NCBI Taxonomy" id="2010991"/>
    <lineage>
        <taxon>Eukaryota</taxon>
        <taxon>Fungi</taxon>
        <taxon>Dikarya</taxon>
        <taxon>Ascomycota</taxon>
        <taxon>Pezizomycotina</taxon>
        <taxon>Sordariomycetes</taxon>
        <taxon>Hypocreomycetidae</taxon>
        <taxon>Hypocreales</taxon>
        <taxon>Nectriaceae</taxon>
        <taxon>Fusarium</taxon>
        <taxon>Fusarium solani species complex</taxon>
    </lineage>
</organism>
<accession>A0A3M2S7M9</accession>
<dbReference type="EMBL" id="NKUJ01000106">
    <property type="protein sequence ID" value="RMJ13539.1"/>
    <property type="molecule type" value="Genomic_DNA"/>
</dbReference>
<evidence type="ECO:0000313" key="2">
    <source>
        <dbReference type="Proteomes" id="UP000277212"/>
    </source>
</evidence>
<dbReference type="AlphaFoldDB" id="A0A3M2S7M9"/>